<dbReference type="KEGG" id="kbs:EPA93_38155"/>
<dbReference type="Proteomes" id="UP000290365">
    <property type="component" value="Chromosome"/>
</dbReference>
<protein>
    <submittedName>
        <fullName evidence="1">Uncharacterized protein</fullName>
    </submittedName>
</protein>
<evidence type="ECO:0000313" key="2">
    <source>
        <dbReference type="Proteomes" id="UP000290365"/>
    </source>
</evidence>
<organism evidence="1 2">
    <name type="scientific">Ktedonosporobacter rubrisoli</name>
    <dbReference type="NCBI Taxonomy" id="2509675"/>
    <lineage>
        <taxon>Bacteria</taxon>
        <taxon>Bacillati</taxon>
        <taxon>Chloroflexota</taxon>
        <taxon>Ktedonobacteria</taxon>
        <taxon>Ktedonobacterales</taxon>
        <taxon>Ktedonosporobacteraceae</taxon>
        <taxon>Ktedonosporobacter</taxon>
    </lineage>
</organism>
<reference evidence="1 2" key="1">
    <citation type="submission" date="2019-01" db="EMBL/GenBank/DDBJ databases">
        <title>Ktedonosporobacter rubrisoli SCAWS-G2.</title>
        <authorList>
            <person name="Huang Y."/>
            <person name="Yan B."/>
        </authorList>
    </citation>
    <scope>NUCLEOTIDE SEQUENCE [LARGE SCALE GENOMIC DNA]</scope>
    <source>
        <strain evidence="1 2">SCAWS-G2</strain>
    </source>
</reference>
<keyword evidence="2" id="KW-1185">Reference proteome</keyword>
<gene>
    <name evidence="1" type="ORF">EPA93_38155</name>
</gene>
<name>A0A4P6K0C8_KTERU</name>
<dbReference type="EMBL" id="CP035758">
    <property type="protein sequence ID" value="QBD81484.1"/>
    <property type="molecule type" value="Genomic_DNA"/>
</dbReference>
<dbReference type="AlphaFoldDB" id="A0A4P6K0C8"/>
<dbReference type="InterPro" id="IPR029058">
    <property type="entry name" value="AB_hydrolase_fold"/>
</dbReference>
<sequence>MTKPALVAGHRHFSARLLLKLGVFVALLLSLLSTLFAHAPATASASRASSAHKLFLFVQGIDTDFSSDDAAHNRLSGHIYSFDQPGGIVPRLAKTEPGATLKIFSYNGLDRSGHPQPYACQDTFTQHLSVYVNKLQVQVTNYLNTYPDTNIYVIGHSLGVP</sequence>
<accession>A0A4P6K0C8</accession>
<proteinExistence type="predicted"/>
<dbReference type="RefSeq" id="WP_129892545.1">
    <property type="nucleotide sequence ID" value="NZ_CP035758.1"/>
</dbReference>
<evidence type="ECO:0000313" key="1">
    <source>
        <dbReference type="EMBL" id="QBD81484.1"/>
    </source>
</evidence>
<dbReference type="SUPFAM" id="SSF53474">
    <property type="entry name" value="alpha/beta-Hydrolases"/>
    <property type="match status" value="1"/>
</dbReference>